<comment type="caution">
    <text evidence="3">The sequence shown here is derived from an EMBL/GenBank/DDBJ whole genome shotgun (WGS) entry which is preliminary data.</text>
</comment>
<dbReference type="SUPFAM" id="SSF51445">
    <property type="entry name" value="(Trans)glycosidases"/>
    <property type="match status" value="1"/>
</dbReference>
<dbReference type="Gene3D" id="3.10.50.10">
    <property type="match status" value="1"/>
</dbReference>
<dbReference type="AlphaFoldDB" id="A0AA39LRM3"/>
<dbReference type="Gene3D" id="3.20.20.80">
    <property type="entry name" value="Glycosidases"/>
    <property type="match status" value="1"/>
</dbReference>
<dbReference type="SMART" id="SM00636">
    <property type="entry name" value="Glyco_18"/>
    <property type="match status" value="1"/>
</dbReference>
<dbReference type="InterPro" id="IPR011583">
    <property type="entry name" value="Chitinase_II/V-like_cat"/>
</dbReference>
<dbReference type="InterPro" id="IPR001223">
    <property type="entry name" value="Glyco_hydro18_cat"/>
</dbReference>
<dbReference type="SUPFAM" id="SSF54556">
    <property type="entry name" value="Chitinase insertion domain"/>
    <property type="match status" value="1"/>
</dbReference>
<proteinExistence type="predicted"/>
<dbReference type="FunFam" id="3.10.50.10:FF:000001">
    <property type="entry name" value="Chitinase 3-like 1"/>
    <property type="match status" value="1"/>
</dbReference>
<dbReference type="InterPro" id="IPR029070">
    <property type="entry name" value="Chitinase_insertion_sf"/>
</dbReference>
<accession>A0AA39LRM3</accession>
<feature type="domain" description="GH18" evidence="2">
    <location>
        <begin position="39"/>
        <end position="386"/>
    </location>
</feature>
<evidence type="ECO:0000313" key="3">
    <source>
        <dbReference type="EMBL" id="KAK0406774.1"/>
    </source>
</evidence>
<gene>
    <name evidence="3" type="ORF">QR680_018797</name>
</gene>
<dbReference type="EMBL" id="JAUCMV010000004">
    <property type="protein sequence ID" value="KAK0406774.1"/>
    <property type="molecule type" value="Genomic_DNA"/>
</dbReference>
<dbReference type="GO" id="GO:0004568">
    <property type="term" value="F:chitinase activity"/>
    <property type="evidence" value="ECO:0007669"/>
    <property type="project" value="TreeGrafter"/>
</dbReference>
<dbReference type="GO" id="GO:0005576">
    <property type="term" value="C:extracellular region"/>
    <property type="evidence" value="ECO:0007669"/>
    <property type="project" value="TreeGrafter"/>
</dbReference>
<dbReference type="PANTHER" id="PTHR11177">
    <property type="entry name" value="CHITINASE"/>
    <property type="match status" value="1"/>
</dbReference>
<dbReference type="InterPro" id="IPR050314">
    <property type="entry name" value="Glycosyl_Hydrlase_18"/>
</dbReference>
<keyword evidence="1" id="KW-1015">Disulfide bond</keyword>
<evidence type="ECO:0000259" key="2">
    <source>
        <dbReference type="PROSITE" id="PS51910"/>
    </source>
</evidence>
<dbReference type="PROSITE" id="PS51910">
    <property type="entry name" value="GH18_2"/>
    <property type="match status" value="1"/>
</dbReference>
<dbReference type="Pfam" id="PF00704">
    <property type="entry name" value="Glyco_hydro_18"/>
    <property type="match status" value="1"/>
</dbReference>
<organism evidence="3 4">
    <name type="scientific">Steinernema hermaphroditum</name>
    <dbReference type="NCBI Taxonomy" id="289476"/>
    <lineage>
        <taxon>Eukaryota</taxon>
        <taxon>Metazoa</taxon>
        <taxon>Ecdysozoa</taxon>
        <taxon>Nematoda</taxon>
        <taxon>Chromadorea</taxon>
        <taxon>Rhabditida</taxon>
        <taxon>Tylenchina</taxon>
        <taxon>Panagrolaimomorpha</taxon>
        <taxon>Strongyloidoidea</taxon>
        <taxon>Steinernematidae</taxon>
        <taxon>Steinernema</taxon>
    </lineage>
</organism>
<evidence type="ECO:0000256" key="1">
    <source>
        <dbReference type="ARBA" id="ARBA00023157"/>
    </source>
</evidence>
<dbReference type="GO" id="GO:0005975">
    <property type="term" value="P:carbohydrate metabolic process"/>
    <property type="evidence" value="ECO:0007669"/>
    <property type="project" value="InterPro"/>
</dbReference>
<reference evidence="3" key="1">
    <citation type="submission" date="2023-06" db="EMBL/GenBank/DDBJ databases">
        <title>Genomic analysis of the entomopathogenic nematode Steinernema hermaphroditum.</title>
        <authorList>
            <person name="Schwarz E.M."/>
            <person name="Heppert J.K."/>
            <person name="Baniya A."/>
            <person name="Schwartz H.T."/>
            <person name="Tan C.-H."/>
            <person name="Antoshechkin I."/>
            <person name="Sternberg P.W."/>
            <person name="Goodrich-Blair H."/>
            <person name="Dillman A.R."/>
        </authorList>
    </citation>
    <scope>NUCLEOTIDE SEQUENCE</scope>
    <source>
        <strain evidence="3">PS9179</strain>
        <tissue evidence="3">Whole animal</tissue>
    </source>
</reference>
<dbReference type="PANTHER" id="PTHR11177:SF400">
    <property type="entry name" value="ENDOCHITINASE-RELATED"/>
    <property type="match status" value="1"/>
</dbReference>
<name>A0AA39LRM3_9BILA</name>
<evidence type="ECO:0000313" key="4">
    <source>
        <dbReference type="Proteomes" id="UP001175271"/>
    </source>
</evidence>
<keyword evidence="4" id="KW-1185">Reference proteome</keyword>
<dbReference type="GO" id="GO:0008061">
    <property type="term" value="F:chitin binding"/>
    <property type="evidence" value="ECO:0007669"/>
    <property type="project" value="InterPro"/>
</dbReference>
<dbReference type="Proteomes" id="UP001175271">
    <property type="component" value="Unassembled WGS sequence"/>
</dbReference>
<dbReference type="InterPro" id="IPR017853">
    <property type="entry name" value="GH"/>
</dbReference>
<dbReference type="GO" id="GO:0006032">
    <property type="term" value="P:chitin catabolic process"/>
    <property type="evidence" value="ECO:0007669"/>
    <property type="project" value="TreeGrafter"/>
</dbReference>
<protein>
    <recommendedName>
        <fullName evidence="2">GH18 domain-containing protein</fullName>
    </recommendedName>
</protein>
<sequence length="386" mass="42991">MNPVNGSNENASSSLHKKWKVDKRFESGSVASPISAKDYLRPCYFTDWSVYREGDFKFAPEDYLPGLCTHIVFGFGWINFHSFAAAPMNPSDLGDNGTYARVNKLKQSDPGLKTILSFGGAYFPVEVFRRLASGRHNRQKFIGSAVEWVEKHGFDGIAIDWKFPEAEDKTNFVSLVKELKEAVKKARKEQLLVSVSLSADISVSEAGYDLAELGKQVDFALLLAYNFHGTWNQTGLNAPLCAKKGDPKSVEFSAFHVAKSGFPRKKIIIGVDAQGRGWTLADPSKREVGAPASGRTKSRGAYYEICHLLKQGAKRHWDDLSKTPYLVKGNQWFSYDDEQSIGAKIDFVIEHGFGGAFTWSLDFDDFKGKCNGKKYPLLSVIAKKLK</sequence>